<dbReference type="EMBL" id="CP054257">
    <property type="protein sequence ID" value="QTQ12022.1"/>
    <property type="molecule type" value="Genomic_DNA"/>
</dbReference>
<reference evidence="3" key="1">
    <citation type="submission" date="2020-05" db="EMBL/GenBank/DDBJ databases">
        <authorList>
            <person name="Zeng H."/>
            <person name="Chan Y.K."/>
            <person name="Watt R.M."/>
        </authorList>
    </citation>
    <scope>NUCLEOTIDE SEQUENCE</scope>
    <source>
        <strain evidence="3">ATCC 700773</strain>
    </source>
</reference>
<dbReference type="GO" id="GO:0004177">
    <property type="term" value="F:aminopeptidase activity"/>
    <property type="evidence" value="ECO:0007669"/>
    <property type="project" value="UniProtKB-KW"/>
</dbReference>
<dbReference type="PANTHER" id="PTHR46112">
    <property type="entry name" value="AMINOPEPTIDASE"/>
    <property type="match status" value="1"/>
</dbReference>
<proteinExistence type="predicted"/>
<keyword evidence="3" id="KW-0031">Aminopeptidase</keyword>
<dbReference type="GO" id="GO:0008235">
    <property type="term" value="F:metalloexopeptidase activity"/>
    <property type="evidence" value="ECO:0007669"/>
    <property type="project" value="UniProtKB-ARBA"/>
</dbReference>
<keyword evidence="3" id="KW-0645">Protease</keyword>
<feature type="domain" description="Peptidase M24" evidence="1">
    <location>
        <begin position="151"/>
        <end position="353"/>
    </location>
</feature>
<dbReference type="Gene3D" id="3.40.350.10">
    <property type="entry name" value="Creatinase/prolidase N-terminal domain"/>
    <property type="match status" value="1"/>
</dbReference>
<dbReference type="PRINTS" id="PR00599">
    <property type="entry name" value="MAPEPTIDASE"/>
</dbReference>
<evidence type="ECO:0000259" key="2">
    <source>
        <dbReference type="Pfam" id="PF01321"/>
    </source>
</evidence>
<dbReference type="AlphaFoldDB" id="A0A975F096"/>
<feature type="domain" description="Creatinase N-terminal" evidence="2">
    <location>
        <begin position="18"/>
        <end position="143"/>
    </location>
</feature>
<keyword evidence="3" id="KW-0378">Hydrolase</keyword>
<reference evidence="3" key="2">
    <citation type="journal article" date="2021" name="Microbiol. Resour. Announc.">
        <title>Complete Genome Sequences of Three Human Oral Treponema parvum Isolates.</title>
        <authorList>
            <person name="Zeng H."/>
            <person name="Watt R.M."/>
        </authorList>
    </citation>
    <scope>NUCLEOTIDE SEQUENCE</scope>
    <source>
        <strain evidence="3">ATCC 700773</strain>
    </source>
</reference>
<sequence>MPPEGDESVNKDDLYQSRIDKVLEGMKKMKLDGLIVSDPKSIRYLTGIYNEPYERLFVLYLSADKNHVFFLNKLFNVDQKKIREVWTCDTDDVMKIMASNIAKNGLIGVDKVWPARFLIPLCELTPDAKFLLGSDCVDDARACKDAEEQRIMKEASRINDVCIERGAAFVREGVTEKEVAEYIEAQFKAEGASGTSFSTIVSFGKNAADPHHEPDDTVVKEGDCVLIDMGCVKDGYCSDMTRTFFYKTAPDKFTKIHDLVREANEKAEAIIRPGVLLCDIDAAARDHIAKAGYANYFTHRLGHFIGQTDHEQGDVSSSNKNPVKPGMIFSIEPGVYLPGEFGVRIEDLVLVTDTGCEVLNKVDKKWKILCKR</sequence>
<gene>
    <name evidence="3" type="ORF">HRI96_07340</name>
</gene>
<dbReference type="SUPFAM" id="SSF53092">
    <property type="entry name" value="Creatinase/prolidase N-terminal domain"/>
    <property type="match status" value="1"/>
</dbReference>
<dbReference type="Gene3D" id="3.90.230.10">
    <property type="entry name" value="Creatinase/methionine aminopeptidase superfamily"/>
    <property type="match status" value="1"/>
</dbReference>
<evidence type="ECO:0000313" key="3">
    <source>
        <dbReference type="EMBL" id="QTQ12022.1"/>
    </source>
</evidence>
<name>A0A975F096_9SPIR</name>
<dbReference type="InterPro" id="IPR000587">
    <property type="entry name" value="Creatinase_N"/>
</dbReference>
<dbReference type="Pfam" id="PF01321">
    <property type="entry name" value="Creatinase_N"/>
    <property type="match status" value="1"/>
</dbReference>
<accession>A0A975F096</accession>
<dbReference type="InterPro" id="IPR036005">
    <property type="entry name" value="Creatinase/aminopeptidase-like"/>
</dbReference>
<protein>
    <submittedName>
        <fullName evidence="3">Aminopeptidase P family protein</fullName>
    </submittedName>
</protein>
<dbReference type="SUPFAM" id="SSF55920">
    <property type="entry name" value="Creatinase/aminopeptidase"/>
    <property type="match status" value="1"/>
</dbReference>
<evidence type="ECO:0000313" key="4">
    <source>
        <dbReference type="Proteomes" id="UP000671995"/>
    </source>
</evidence>
<dbReference type="CDD" id="cd01092">
    <property type="entry name" value="APP-like"/>
    <property type="match status" value="1"/>
</dbReference>
<dbReference type="InterPro" id="IPR000994">
    <property type="entry name" value="Pept_M24"/>
</dbReference>
<evidence type="ECO:0000259" key="1">
    <source>
        <dbReference type="Pfam" id="PF00557"/>
    </source>
</evidence>
<dbReference type="Pfam" id="PF00557">
    <property type="entry name" value="Peptidase_M24"/>
    <property type="match status" value="1"/>
</dbReference>
<dbReference type="PANTHER" id="PTHR46112:SF3">
    <property type="entry name" value="AMINOPEPTIDASE YPDF"/>
    <property type="match status" value="1"/>
</dbReference>
<dbReference type="InterPro" id="IPR001714">
    <property type="entry name" value="Pept_M24_MAP"/>
</dbReference>
<organism evidence="3 4">
    <name type="scientific">Treponema parvum</name>
    <dbReference type="NCBI Taxonomy" id="138851"/>
    <lineage>
        <taxon>Bacteria</taxon>
        <taxon>Pseudomonadati</taxon>
        <taxon>Spirochaetota</taxon>
        <taxon>Spirochaetia</taxon>
        <taxon>Spirochaetales</taxon>
        <taxon>Treponemataceae</taxon>
        <taxon>Treponema</taxon>
    </lineage>
</organism>
<dbReference type="InterPro" id="IPR050659">
    <property type="entry name" value="Peptidase_M24B"/>
</dbReference>
<dbReference type="InterPro" id="IPR029149">
    <property type="entry name" value="Creatin/AminoP/Spt16_N"/>
</dbReference>
<dbReference type="Proteomes" id="UP000671995">
    <property type="component" value="Chromosome"/>
</dbReference>